<dbReference type="Proteomes" id="UP001150603">
    <property type="component" value="Unassembled WGS sequence"/>
</dbReference>
<sequence length="518" mass="53808">MSAIPFGILTVSDSCAQGLATDTSGPALAALLEAYNGFYSKSQSRIVSDNPQEIAACVAQWSAHAECRLIVTTGGTGMAASDVTIKAVQPLFDKELPAMAMAMVLGSLKITPFAALSQVAAGIIKETLVLALPGSKKAAVENLQHVLPVLKHAIETAMAKGGTRHLHTSKGTPKQSDSHHLHGKKQVEALAKPHKFTDIVACGCGRRDAEAPSGVTNSLEGGVAKRARHSPYPMIPVDVALQHVLEHVPQPTPVSVSLAAIRDGMTVAKDVVATENVPGYPASIMDGYAVVAADGPGVYSVRGAVTAGSHTGKLMPGEIMRIATGAPVPEGADAVVMVEDTRLLDTTEDGAEEAKVEILESGKVMAGQHIRPVGYDTKKGSVVTSAGTRITTAGGEIGALAASGNTTFDVYSFPRIAVMSTGDEVVDTLQEGARKQLARGQIRDSNRPALLAALRAVGCEPIDLGVVQDSPDTLAETIRAALETCDGIITTGGVSMGERDWLKPVVEQKLGGKIVFGR</sequence>
<feature type="non-terminal residue" evidence="1">
    <location>
        <position position="518"/>
    </location>
</feature>
<comment type="caution">
    <text evidence="1">The sequence shown here is derived from an EMBL/GenBank/DDBJ whole genome shotgun (WGS) entry which is preliminary data.</text>
</comment>
<organism evidence="1 2">
    <name type="scientific">Linderina macrospora</name>
    <dbReference type="NCBI Taxonomy" id="4868"/>
    <lineage>
        <taxon>Eukaryota</taxon>
        <taxon>Fungi</taxon>
        <taxon>Fungi incertae sedis</taxon>
        <taxon>Zoopagomycota</taxon>
        <taxon>Kickxellomycotina</taxon>
        <taxon>Kickxellomycetes</taxon>
        <taxon>Kickxellales</taxon>
        <taxon>Kickxellaceae</taxon>
        <taxon>Linderina</taxon>
    </lineage>
</organism>
<keyword evidence="2" id="KW-1185">Reference proteome</keyword>
<proteinExistence type="predicted"/>
<gene>
    <name evidence="1" type="ORF">FBU59_004764</name>
</gene>
<evidence type="ECO:0000313" key="1">
    <source>
        <dbReference type="EMBL" id="KAJ1937385.1"/>
    </source>
</evidence>
<reference evidence="1" key="1">
    <citation type="submission" date="2022-07" db="EMBL/GenBank/DDBJ databases">
        <title>Phylogenomic reconstructions and comparative analyses of Kickxellomycotina fungi.</title>
        <authorList>
            <person name="Reynolds N.K."/>
            <person name="Stajich J.E."/>
            <person name="Barry K."/>
            <person name="Grigoriev I.V."/>
            <person name="Crous P."/>
            <person name="Smith M.E."/>
        </authorList>
    </citation>
    <scope>NUCLEOTIDE SEQUENCE</scope>
    <source>
        <strain evidence="1">NRRL 5244</strain>
    </source>
</reference>
<protein>
    <submittedName>
        <fullName evidence="1">Uncharacterized protein</fullName>
    </submittedName>
</protein>
<accession>A0ACC1J4G4</accession>
<evidence type="ECO:0000313" key="2">
    <source>
        <dbReference type="Proteomes" id="UP001150603"/>
    </source>
</evidence>
<dbReference type="EMBL" id="JANBPW010003537">
    <property type="protein sequence ID" value="KAJ1937385.1"/>
    <property type="molecule type" value="Genomic_DNA"/>
</dbReference>
<name>A0ACC1J4G4_9FUNG</name>